<reference evidence="2" key="1">
    <citation type="submission" date="2020-07" db="EMBL/GenBank/DDBJ databases">
        <title>Vallitalea pronyensis genome.</title>
        <authorList>
            <person name="Postec A."/>
        </authorList>
    </citation>
    <scope>NUCLEOTIDE SEQUENCE</scope>
    <source>
        <strain evidence="2">FatNI3</strain>
    </source>
</reference>
<dbReference type="Pfam" id="PF03009">
    <property type="entry name" value="GDPD"/>
    <property type="match status" value="1"/>
</dbReference>
<dbReference type="GO" id="GO:0006629">
    <property type="term" value="P:lipid metabolic process"/>
    <property type="evidence" value="ECO:0007669"/>
    <property type="project" value="InterPro"/>
</dbReference>
<evidence type="ECO:0000313" key="2">
    <source>
        <dbReference type="EMBL" id="QUI25349.1"/>
    </source>
</evidence>
<name>A0A8J8SJC1_9FIRM</name>
<evidence type="ECO:0000313" key="3">
    <source>
        <dbReference type="Proteomes" id="UP000683246"/>
    </source>
</evidence>
<dbReference type="AlphaFoldDB" id="A0A8J8SJC1"/>
<dbReference type="PANTHER" id="PTHR46211:SF1">
    <property type="entry name" value="GLYCEROPHOSPHODIESTER PHOSPHODIESTERASE, CYTOPLASMIC"/>
    <property type="match status" value="1"/>
</dbReference>
<dbReference type="Proteomes" id="UP000683246">
    <property type="component" value="Chromosome"/>
</dbReference>
<dbReference type="EMBL" id="CP058649">
    <property type="protein sequence ID" value="QUI25349.1"/>
    <property type="molecule type" value="Genomic_DNA"/>
</dbReference>
<sequence>MTVKVTAHSGFSGYEDNKLESILAASQLPIDCLEIDVRLTKDRVAVLEHDDCIAEGGIFISQSRFEDLPSHVLTVEKVLTILSPTSIHINFDIKDIKVIPILHRLIVGYGYKKRHHLTGLDADLACLVKKAYPELIVFINEHGYTKTKEDLLKNLEEGYKLSNCDGFNIHYCALSQEIIDLKNKYHIPLSVWTVDNIKDIKMCATLGVDRLTTNNIEAFLEGAANS</sequence>
<proteinExistence type="predicted"/>
<organism evidence="2 3">
    <name type="scientific">Vallitalea pronyensis</name>
    <dbReference type="NCBI Taxonomy" id="1348613"/>
    <lineage>
        <taxon>Bacteria</taxon>
        <taxon>Bacillati</taxon>
        <taxon>Bacillota</taxon>
        <taxon>Clostridia</taxon>
        <taxon>Lachnospirales</taxon>
        <taxon>Vallitaleaceae</taxon>
        <taxon>Vallitalea</taxon>
    </lineage>
</organism>
<dbReference type="CDD" id="cd08556">
    <property type="entry name" value="GDPD"/>
    <property type="match status" value="1"/>
</dbReference>
<gene>
    <name evidence="2" type="ORF">HZI73_24955</name>
</gene>
<dbReference type="SUPFAM" id="SSF51695">
    <property type="entry name" value="PLC-like phosphodiesterases"/>
    <property type="match status" value="1"/>
</dbReference>
<dbReference type="PROSITE" id="PS51704">
    <property type="entry name" value="GP_PDE"/>
    <property type="match status" value="1"/>
</dbReference>
<dbReference type="RefSeq" id="WP_212696051.1">
    <property type="nucleotide sequence ID" value="NZ_CP058649.1"/>
</dbReference>
<feature type="domain" description="GP-PDE" evidence="1">
    <location>
        <begin position="3"/>
        <end position="223"/>
    </location>
</feature>
<dbReference type="Gene3D" id="3.20.20.190">
    <property type="entry name" value="Phosphatidylinositol (PI) phosphodiesterase"/>
    <property type="match status" value="1"/>
</dbReference>
<evidence type="ECO:0000259" key="1">
    <source>
        <dbReference type="PROSITE" id="PS51704"/>
    </source>
</evidence>
<dbReference type="GO" id="GO:0008081">
    <property type="term" value="F:phosphoric diester hydrolase activity"/>
    <property type="evidence" value="ECO:0007669"/>
    <property type="project" value="InterPro"/>
</dbReference>
<keyword evidence="3" id="KW-1185">Reference proteome</keyword>
<dbReference type="InterPro" id="IPR030395">
    <property type="entry name" value="GP_PDE_dom"/>
</dbReference>
<dbReference type="PANTHER" id="PTHR46211">
    <property type="entry name" value="GLYCEROPHOSPHORYL DIESTER PHOSPHODIESTERASE"/>
    <property type="match status" value="1"/>
</dbReference>
<dbReference type="KEGG" id="vpy:HZI73_24955"/>
<accession>A0A8J8SJC1</accession>
<protein>
    <submittedName>
        <fullName evidence="2">Glycerophosphodiester phosphodiesterase</fullName>
    </submittedName>
</protein>
<dbReference type="InterPro" id="IPR017946">
    <property type="entry name" value="PLC-like_Pdiesterase_TIM-brl"/>
</dbReference>